<dbReference type="SUPFAM" id="SSF49464">
    <property type="entry name" value="Carboxypeptidase regulatory domain-like"/>
    <property type="match status" value="1"/>
</dbReference>
<evidence type="ECO:0000313" key="4">
    <source>
        <dbReference type="Proteomes" id="UP000267128"/>
    </source>
</evidence>
<feature type="signal peptide" evidence="2">
    <location>
        <begin position="1"/>
        <end position="27"/>
    </location>
</feature>
<gene>
    <name evidence="3" type="ORF">EFK50_01235</name>
</gene>
<evidence type="ECO:0008006" key="5">
    <source>
        <dbReference type="Google" id="ProtNLM"/>
    </source>
</evidence>
<reference evidence="3 4" key="1">
    <citation type="submission" date="2018-11" db="EMBL/GenBank/DDBJ databases">
        <authorList>
            <person name="Li F."/>
        </authorList>
    </citation>
    <scope>NUCLEOTIDE SEQUENCE [LARGE SCALE GENOMIC DNA]</scope>
    <source>
        <strain evidence="3 4">Gsoil 097</strain>
    </source>
</reference>
<dbReference type="Gene3D" id="2.60.40.2700">
    <property type="match status" value="1"/>
</dbReference>
<organism evidence="3 4">
    <name type="scientific">Nocardioides marmoriginsengisoli</name>
    <dbReference type="NCBI Taxonomy" id="661483"/>
    <lineage>
        <taxon>Bacteria</taxon>
        <taxon>Bacillati</taxon>
        <taxon>Actinomycetota</taxon>
        <taxon>Actinomycetes</taxon>
        <taxon>Propionibacteriales</taxon>
        <taxon>Nocardioidaceae</taxon>
        <taxon>Nocardioides</taxon>
    </lineage>
</organism>
<feature type="chain" id="PRO_5018062433" description="Carboxypeptidase regulatory-like domain-containing protein" evidence="2">
    <location>
        <begin position="28"/>
        <end position="464"/>
    </location>
</feature>
<sequence length="464" mass="47985">MSKRSAVSVVIAICLAVTGLTMGSAQAAGTGSITGQVFTKALGASAVPAETTYLYVAYSATPDGHYDNVDSDPSTPGTDGFFFDGSTYALTGLDAGYYKFEVAGVGIAGYQREYYNDAAYLADATPIQVGSGPVQADDMVIEPAGQISGRVTDTAGTPLANASVSFERTKFGGSFGVQTDANGYYSTTTVFGGGLVKGDFRVSARHDDYSDPDAASHELEYWNNATSYDTATPVTVSPGATTGSIDFTLDVAPRLRLTVKDPDGNPVPNAGVGIWVFYDGAWGPYQAGPNLTDDDGIYRRNLRIGDRFKFFIDPPAGVGGVKEWYDNAYTEATASEVSATAHGQVVIIEIKLGPAPAVTGTTPTISGTPQVDQVLTATPGAWGPSGVSLAYQWFAGADEITGATNPTYTPVTGDIGEAITVEVTRTLAGHTTTVKTSSPTTAVTAAPVPPVTGTTPTISGTPQV</sequence>
<name>A0A3N0CQH2_9ACTN</name>
<keyword evidence="2" id="KW-0732">Signal</keyword>
<dbReference type="InterPro" id="IPR008969">
    <property type="entry name" value="CarboxyPept-like_regulatory"/>
</dbReference>
<comment type="caution">
    <text evidence="3">The sequence shown here is derived from an EMBL/GenBank/DDBJ whole genome shotgun (WGS) entry which is preliminary data.</text>
</comment>
<proteinExistence type="predicted"/>
<dbReference type="Proteomes" id="UP000267128">
    <property type="component" value="Unassembled WGS sequence"/>
</dbReference>
<feature type="non-terminal residue" evidence="3">
    <location>
        <position position="464"/>
    </location>
</feature>
<accession>A0A3N0CQH2</accession>
<evidence type="ECO:0000313" key="3">
    <source>
        <dbReference type="EMBL" id="RNL65704.1"/>
    </source>
</evidence>
<dbReference type="EMBL" id="RJSE01000002">
    <property type="protein sequence ID" value="RNL65704.1"/>
    <property type="molecule type" value="Genomic_DNA"/>
</dbReference>
<dbReference type="RefSeq" id="WP_221177234.1">
    <property type="nucleotide sequence ID" value="NZ_RJSE01000002.1"/>
</dbReference>
<dbReference type="AlphaFoldDB" id="A0A3N0CQH2"/>
<keyword evidence="4" id="KW-1185">Reference proteome</keyword>
<feature type="region of interest" description="Disordered" evidence="1">
    <location>
        <begin position="432"/>
        <end position="464"/>
    </location>
</feature>
<evidence type="ECO:0000256" key="2">
    <source>
        <dbReference type="SAM" id="SignalP"/>
    </source>
</evidence>
<protein>
    <recommendedName>
        <fullName evidence="5">Carboxypeptidase regulatory-like domain-containing protein</fullName>
    </recommendedName>
</protein>
<dbReference type="Gene3D" id="2.60.40.1120">
    <property type="entry name" value="Carboxypeptidase-like, regulatory domain"/>
    <property type="match status" value="1"/>
</dbReference>
<dbReference type="Pfam" id="PF13620">
    <property type="entry name" value="CarboxypepD_reg"/>
    <property type="match status" value="1"/>
</dbReference>
<evidence type="ECO:0000256" key="1">
    <source>
        <dbReference type="SAM" id="MobiDB-lite"/>
    </source>
</evidence>